<keyword evidence="3 6" id="KW-0812">Transmembrane</keyword>
<reference evidence="7 8" key="1">
    <citation type="submission" date="2018-10" db="EMBL/GenBank/DDBJ databases">
        <title>Draft genome of Cortibacter populi DSM10536.</title>
        <authorList>
            <person name="Bernier A.-M."/>
            <person name="Bernard K."/>
        </authorList>
    </citation>
    <scope>NUCLEOTIDE SEQUENCE [LARGE SCALE GENOMIC DNA]</scope>
    <source>
        <strain evidence="7 8">DSM 105136</strain>
    </source>
</reference>
<evidence type="ECO:0000256" key="2">
    <source>
        <dbReference type="ARBA" id="ARBA00008333"/>
    </source>
</evidence>
<keyword evidence="5 6" id="KW-0472">Membrane</keyword>
<feature type="transmembrane region" description="Helical" evidence="6">
    <location>
        <begin position="6"/>
        <end position="26"/>
    </location>
</feature>
<feature type="transmembrane region" description="Helical" evidence="6">
    <location>
        <begin position="38"/>
        <end position="58"/>
    </location>
</feature>
<dbReference type="Proteomes" id="UP000278006">
    <property type="component" value="Unassembled WGS sequence"/>
</dbReference>
<evidence type="ECO:0000313" key="7">
    <source>
        <dbReference type="EMBL" id="RMX06543.1"/>
    </source>
</evidence>
<dbReference type="GO" id="GO:0033573">
    <property type="term" value="C:high-affinity iron permease complex"/>
    <property type="evidence" value="ECO:0007669"/>
    <property type="project" value="InterPro"/>
</dbReference>
<name>A0A3M6QUA1_9BURK</name>
<accession>A0A3M6QUA1</accession>
<organism evidence="7 8">
    <name type="scientific">Corticibacter populi</name>
    <dbReference type="NCBI Taxonomy" id="1550736"/>
    <lineage>
        <taxon>Bacteria</taxon>
        <taxon>Pseudomonadati</taxon>
        <taxon>Pseudomonadota</taxon>
        <taxon>Betaproteobacteria</taxon>
        <taxon>Burkholderiales</taxon>
        <taxon>Comamonadaceae</taxon>
        <taxon>Corticibacter</taxon>
    </lineage>
</organism>
<dbReference type="InterPro" id="IPR004923">
    <property type="entry name" value="FTR1/Fip1/EfeU"/>
</dbReference>
<keyword evidence="8" id="KW-1185">Reference proteome</keyword>
<comment type="subcellular location">
    <subcellularLocation>
        <location evidence="1">Membrane</location>
        <topology evidence="1">Multi-pass membrane protein</topology>
    </subcellularLocation>
</comment>
<proteinExistence type="inferred from homology"/>
<dbReference type="GO" id="GO:0015093">
    <property type="term" value="F:ferrous iron transmembrane transporter activity"/>
    <property type="evidence" value="ECO:0007669"/>
    <property type="project" value="TreeGrafter"/>
</dbReference>
<evidence type="ECO:0000256" key="5">
    <source>
        <dbReference type="ARBA" id="ARBA00023136"/>
    </source>
</evidence>
<protein>
    <submittedName>
        <fullName evidence="7">Iron transporter</fullName>
    </submittedName>
</protein>
<evidence type="ECO:0000256" key="1">
    <source>
        <dbReference type="ARBA" id="ARBA00004141"/>
    </source>
</evidence>
<dbReference type="EMBL" id="RDQO01000002">
    <property type="protein sequence ID" value="RMX06543.1"/>
    <property type="molecule type" value="Genomic_DNA"/>
</dbReference>
<dbReference type="PANTHER" id="PTHR31632">
    <property type="entry name" value="IRON TRANSPORTER FTH1"/>
    <property type="match status" value="1"/>
</dbReference>
<gene>
    <name evidence="7" type="ORF">D8I35_08465</name>
</gene>
<keyword evidence="4 6" id="KW-1133">Transmembrane helix</keyword>
<evidence type="ECO:0000256" key="4">
    <source>
        <dbReference type="ARBA" id="ARBA00022989"/>
    </source>
</evidence>
<evidence type="ECO:0000256" key="6">
    <source>
        <dbReference type="SAM" id="Phobius"/>
    </source>
</evidence>
<feature type="transmembrane region" description="Helical" evidence="6">
    <location>
        <begin position="121"/>
        <end position="146"/>
    </location>
</feature>
<dbReference type="AlphaFoldDB" id="A0A3M6QUA1"/>
<dbReference type="RefSeq" id="WP_122228028.1">
    <property type="nucleotide sequence ID" value="NZ_RDQO01000002.1"/>
</dbReference>
<dbReference type="Pfam" id="PF03239">
    <property type="entry name" value="FTR1"/>
    <property type="match status" value="1"/>
</dbReference>
<dbReference type="NCBIfam" id="NF041756">
    <property type="entry name" value="EfeU"/>
    <property type="match status" value="1"/>
</dbReference>
<dbReference type="PANTHER" id="PTHR31632:SF2">
    <property type="entry name" value="PLASMA MEMBRANE IRON PERMEASE"/>
    <property type="match status" value="1"/>
</dbReference>
<feature type="transmembrane region" description="Helical" evidence="6">
    <location>
        <begin position="187"/>
        <end position="206"/>
    </location>
</feature>
<sequence>MLAPFLIMLREGLEAALIVGIIASYLRQTGRTQWLPAVWVGVLLAIALSLFAGAAVLLAGREFPQQMQELFEAIVGLVAVVVLSWMVFWMRGAARSIKAQLYDSMDAAFAHESRTGTGATWALVGMAFFAVAREGLESVFFLLAIFQQSSSSAVPLGALAGVGVAVLLGIGIYYGGIRLDLRRFFRWTGIFILFVAAGLLASVLRNLHEAGIWNLLQTRVFDWSEVLPNASVAGTVLSGLLGYHESPTRGELLAWLLYLVPALVLFLRPHASAAPAPQQQPQSAGASADAQ</sequence>
<feature type="transmembrane region" description="Helical" evidence="6">
    <location>
        <begin position="152"/>
        <end position="175"/>
    </location>
</feature>
<evidence type="ECO:0000256" key="3">
    <source>
        <dbReference type="ARBA" id="ARBA00022692"/>
    </source>
</evidence>
<comment type="similarity">
    <text evidence="2">Belongs to the oxidase-dependent Fe transporter (OFeT) (TC 9.A.10.1) family.</text>
</comment>
<dbReference type="OrthoDB" id="5294331at2"/>
<comment type="caution">
    <text evidence="7">The sequence shown here is derived from an EMBL/GenBank/DDBJ whole genome shotgun (WGS) entry which is preliminary data.</text>
</comment>
<evidence type="ECO:0000313" key="8">
    <source>
        <dbReference type="Proteomes" id="UP000278006"/>
    </source>
</evidence>
<feature type="transmembrane region" description="Helical" evidence="6">
    <location>
        <begin position="70"/>
        <end position="90"/>
    </location>
</feature>